<feature type="region of interest" description="Disordered" evidence="2">
    <location>
        <begin position="92"/>
        <end position="113"/>
    </location>
</feature>
<name>A0ABN6AE21_MYCNT</name>
<organism evidence="4 5">
    <name type="scientific">Mycobacterium mantenii</name>
    <dbReference type="NCBI Taxonomy" id="560555"/>
    <lineage>
        <taxon>Bacteria</taxon>
        <taxon>Bacillati</taxon>
        <taxon>Actinomycetota</taxon>
        <taxon>Actinomycetes</taxon>
        <taxon>Mycobacteriales</taxon>
        <taxon>Mycobacteriaceae</taxon>
        <taxon>Mycobacterium</taxon>
        <taxon>Mycobacterium avium complex (MAC)</taxon>
    </lineage>
</organism>
<accession>A0ABN6AE21</accession>
<evidence type="ECO:0000256" key="2">
    <source>
        <dbReference type="SAM" id="MobiDB-lite"/>
    </source>
</evidence>
<dbReference type="PRINTS" id="PR00412">
    <property type="entry name" value="EPOXHYDRLASE"/>
</dbReference>
<evidence type="ECO:0000259" key="3">
    <source>
        <dbReference type="Pfam" id="PF00561"/>
    </source>
</evidence>
<dbReference type="PANTHER" id="PTHR43329">
    <property type="entry name" value="EPOXIDE HYDROLASE"/>
    <property type="match status" value="1"/>
</dbReference>
<dbReference type="SUPFAM" id="SSF53474">
    <property type="entry name" value="alpha/beta-Hydrolases"/>
    <property type="match status" value="1"/>
</dbReference>
<evidence type="ECO:0000313" key="4">
    <source>
        <dbReference type="EMBL" id="BBY39685.1"/>
    </source>
</evidence>
<dbReference type="EMBL" id="AP022590">
    <property type="protein sequence ID" value="BBY39685.1"/>
    <property type="molecule type" value="Genomic_DNA"/>
</dbReference>
<proteinExistence type="predicted"/>
<keyword evidence="1" id="KW-0378">Hydrolase</keyword>
<dbReference type="InterPro" id="IPR000639">
    <property type="entry name" value="Epox_hydrolase-like"/>
</dbReference>
<sequence length="113" mass="12625">MHPWPLSARTWSAQIPALSAAGYRVVSYDRRGFGRSDKPLTGYIYENLTKDLNSLIEALDLREITLVGSSRAAVRSRVNCRPTVRIGCAASCSPRRSPRTCYRRPTTRTGRSP</sequence>
<evidence type="ECO:0000256" key="1">
    <source>
        <dbReference type="ARBA" id="ARBA00022801"/>
    </source>
</evidence>
<dbReference type="InterPro" id="IPR029058">
    <property type="entry name" value="AB_hydrolase_fold"/>
</dbReference>
<dbReference type="Gene3D" id="3.40.50.1820">
    <property type="entry name" value="alpha/beta hydrolase"/>
    <property type="match status" value="1"/>
</dbReference>
<feature type="domain" description="AB hydrolase-1" evidence="3">
    <location>
        <begin position="4"/>
        <end position="70"/>
    </location>
</feature>
<keyword evidence="5" id="KW-1185">Reference proteome</keyword>
<protein>
    <recommendedName>
        <fullName evidence="3">AB hydrolase-1 domain-containing protein</fullName>
    </recommendedName>
</protein>
<reference evidence="4 5" key="1">
    <citation type="journal article" date="2019" name="Emerg. Microbes Infect.">
        <title>Comprehensive subspecies identification of 175 nontuberculous mycobacteria species based on 7547 genomic profiles.</title>
        <authorList>
            <person name="Matsumoto Y."/>
            <person name="Kinjo T."/>
            <person name="Motooka D."/>
            <person name="Nabeya D."/>
            <person name="Jung N."/>
            <person name="Uechi K."/>
            <person name="Horii T."/>
            <person name="Iida T."/>
            <person name="Fujita J."/>
            <person name="Nakamura S."/>
        </authorList>
    </citation>
    <scope>NUCLEOTIDE SEQUENCE [LARGE SCALE GENOMIC DNA]</scope>
    <source>
        <strain evidence="4 5">JCM 18113</strain>
    </source>
</reference>
<gene>
    <name evidence="4" type="ORF">MMAN_38190</name>
</gene>
<dbReference type="Pfam" id="PF00561">
    <property type="entry name" value="Abhydrolase_1"/>
    <property type="match status" value="1"/>
</dbReference>
<dbReference type="Proteomes" id="UP000465812">
    <property type="component" value="Chromosome"/>
</dbReference>
<dbReference type="InterPro" id="IPR000073">
    <property type="entry name" value="AB_hydrolase_1"/>
</dbReference>
<evidence type="ECO:0000313" key="5">
    <source>
        <dbReference type="Proteomes" id="UP000465812"/>
    </source>
</evidence>
<feature type="compositionally biased region" description="Basic residues" evidence="2">
    <location>
        <begin position="96"/>
        <end position="106"/>
    </location>
</feature>